<dbReference type="InterPro" id="IPR000731">
    <property type="entry name" value="SSD"/>
</dbReference>
<feature type="transmembrane region" description="Helical" evidence="7">
    <location>
        <begin position="581"/>
        <end position="602"/>
    </location>
</feature>
<evidence type="ECO:0000256" key="3">
    <source>
        <dbReference type="ARBA" id="ARBA00022475"/>
    </source>
</evidence>
<keyword evidence="3" id="KW-1003">Cell membrane</keyword>
<comment type="subcellular location">
    <subcellularLocation>
        <location evidence="1">Cell membrane</location>
        <topology evidence="1">Multi-pass membrane protein</topology>
    </subcellularLocation>
</comment>
<evidence type="ECO:0000259" key="8">
    <source>
        <dbReference type="PROSITE" id="PS50156"/>
    </source>
</evidence>
<protein>
    <submittedName>
        <fullName evidence="9">MMPL family transporter</fullName>
    </submittedName>
</protein>
<dbReference type="EMBL" id="CP108135">
    <property type="protein sequence ID" value="WTP68865.1"/>
    <property type="molecule type" value="Genomic_DNA"/>
</dbReference>
<dbReference type="Proteomes" id="UP001622496">
    <property type="component" value="Chromosome"/>
</dbReference>
<dbReference type="SUPFAM" id="SSF82866">
    <property type="entry name" value="Multidrug efflux transporter AcrB transmembrane domain"/>
    <property type="match status" value="2"/>
</dbReference>
<proteinExistence type="inferred from homology"/>
<organism evidence="9 10">
    <name type="scientific">[Kitasatospora] papulosa</name>
    <dbReference type="NCBI Taxonomy" id="1464011"/>
    <lineage>
        <taxon>Bacteria</taxon>
        <taxon>Bacillati</taxon>
        <taxon>Actinomycetota</taxon>
        <taxon>Actinomycetes</taxon>
        <taxon>Kitasatosporales</taxon>
        <taxon>Streptomycetaceae</taxon>
        <taxon>Streptomyces</taxon>
    </lineage>
</organism>
<dbReference type="PANTHER" id="PTHR33406">
    <property type="entry name" value="MEMBRANE PROTEIN MJ1562-RELATED"/>
    <property type="match status" value="1"/>
</dbReference>
<feature type="domain" description="SSD" evidence="8">
    <location>
        <begin position="516"/>
        <end position="681"/>
    </location>
</feature>
<feature type="transmembrane region" description="Helical" evidence="7">
    <location>
        <begin position="297"/>
        <end position="321"/>
    </location>
</feature>
<sequence>MAILLYRLGRLSFRRRGRVLALWLLLLALLGGGAAAFIGPTTSKFSIPGTESQKALDSLAREFPQASGATGSIVVAAPEGAKLTPQAVAPVTEEASKVPGVLAAVDPFASKAVSRDGRYALVQVQFESGVDGITDSQREAFSKAGESVPDLRVEHGGEIMRGVPEVGSTEIIGVAVAALVLVLTFGSLVAAGMTLLNALVGVAAGMAGLFALSSTVELTSTAPILALMLGLAVGIDYALFIMSRYRHYLAEGMDGEEAAGRAAGTAGSAVVFAGATVVIALAGLTVAGVPFLTVMGLAAAATVALAVLVSLTLLPAVLGFAGERVLPRKLRAKDRARTPAPAPAEAGFGFRWGRIVARLRVPVLVLGVAGLGALALPVQDMRLALPDASTEAVGSPNREAYDLTTEGFGEGFNGRLVAVVAGDSAKATASAAEETATIIGGTDGVLAVAAPQMNEAGTTALLAVIPETGPTDATTEDTVNEIRDRVKGVEGVAISLTGATAVGIDVSEKLAGALPVYLLLVVGLSVLLLMLVFRSVLVPLKAALGFLLTIGATFGITVAIFQEGHLASWVGLDTSGPLVSFLPILLIGILFGLAMDYEVFLVSRMREDFVHGADARESVVSGVGHNARVVTAAAVIMTAVFGGFVFMPDPIIKSIGFALAIGVLIDAFVVRMAIVPAVMHLLGRAAWWLPRPVDRILPDLDIEGERLQREIPVQREPAELVKT</sequence>
<gene>
    <name evidence="9" type="ORF">OG560_26965</name>
</gene>
<feature type="transmembrane region" description="Helical" evidence="7">
    <location>
        <begin position="263"/>
        <end position="291"/>
    </location>
</feature>
<keyword evidence="5 7" id="KW-1133">Transmembrane helix</keyword>
<keyword evidence="10" id="KW-1185">Reference proteome</keyword>
<name>A0ABZ1KCP0_9ACTN</name>
<dbReference type="RefSeq" id="WP_030637778.1">
    <property type="nucleotide sequence ID" value="NZ_CP108135.1"/>
</dbReference>
<keyword evidence="6 7" id="KW-0472">Membrane</keyword>
<feature type="transmembrane region" description="Helical" evidence="7">
    <location>
        <begin position="198"/>
        <end position="216"/>
    </location>
</feature>
<feature type="transmembrane region" description="Helical" evidence="7">
    <location>
        <begin position="222"/>
        <end position="242"/>
    </location>
</feature>
<feature type="transmembrane region" description="Helical" evidence="7">
    <location>
        <begin position="629"/>
        <end position="648"/>
    </location>
</feature>
<accession>A0ABZ1KCP0</accession>
<dbReference type="PROSITE" id="PS50156">
    <property type="entry name" value="SSD"/>
    <property type="match status" value="2"/>
</dbReference>
<reference evidence="9 10" key="1">
    <citation type="submission" date="2022-10" db="EMBL/GenBank/DDBJ databases">
        <title>The complete genomes of actinobacterial strains from the NBC collection.</title>
        <authorList>
            <person name="Joergensen T.S."/>
            <person name="Alvarez Arevalo M."/>
            <person name="Sterndorff E.B."/>
            <person name="Faurdal D."/>
            <person name="Vuksanovic O."/>
            <person name="Mourched A.-S."/>
            <person name="Charusanti P."/>
            <person name="Shaw S."/>
            <person name="Blin K."/>
            <person name="Weber T."/>
        </authorList>
    </citation>
    <scope>NUCLEOTIDE SEQUENCE [LARGE SCALE GENOMIC DNA]</scope>
    <source>
        <strain evidence="9 10">NBC_00185</strain>
    </source>
</reference>
<evidence type="ECO:0000256" key="7">
    <source>
        <dbReference type="SAM" id="Phobius"/>
    </source>
</evidence>
<keyword evidence="4 7" id="KW-0812">Transmembrane</keyword>
<evidence type="ECO:0000313" key="9">
    <source>
        <dbReference type="EMBL" id="WTP68865.1"/>
    </source>
</evidence>
<feature type="domain" description="SSD" evidence="8">
    <location>
        <begin position="188"/>
        <end position="320"/>
    </location>
</feature>
<feature type="transmembrane region" description="Helical" evidence="7">
    <location>
        <begin position="654"/>
        <end position="674"/>
    </location>
</feature>
<feature type="transmembrane region" description="Helical" evidence="7">
    <location>
        <begin position="540"/>
        <end position="561"/>
    </location>
</feature>
<dbReference type="InterPro" id="IPR050545">
    <property type="entry name" value="Mycobact_MmpL"/>
</dbReference>
<feature type="transmembrane region" description="Helical" evidence="7">
    <location>
        <begin position="359"/>
        <end position="378"/>
    </location>
</feature>
<evidence type="ECO:0000256" key="4">
    <source>
        <dbReference type="ARBA" id="ARBA00022692"/>
    </source>
</evidence>
<evidence type="ECO:0000313" key="10">
    <source>
        <dbReference type="Proteomes" id="UP001622496"/>
    </source>
</evidence>
<dbReference type="PANTHER" id="PTHR33406:SF11">
    <property type="entry name" value="MEMBRANE PROTEIN SCO6666-RELATED"/>
    <property type="match status" value="1"/>
</dbReference>
<dbReference type="InterPro" id="IPR004869">
    <property type="entry name" value="MMPL_dom"/>
</dbReference>
<dbReference type="Gene3D" id="1.20.1640.10">
    <property type="entry name" value="Multidrug efflux transporter AcrB transmembrane domain"/>
    <property type="match status" value="2"/>
</dbReference>
<feature type="transmembrane region" description="Helical" evidence="7">
    <location>
        <begin position="514"/>
        <end position="533"/>
    </location>
</feature>
<evidence type="ECO:0000256" key="6">
    <source>
        <dbReference type="ARBA" id="ARBA00023136"/>
    </source>
</evidence>
<dbReference type="Pfam" id="PF03176">
    <property type="entry name" value="MMPL"/>
    <property type="match status" value="2"/>
</dbReference>
<evidence type="ECO:0000256" key="2">
    <source>
        <dbReference type="ARBA" id="ARBA00010157"/>
    </source>
</evidence>
<evidence type="ECO:0000256" key="1">
    <source>
        <dbReference type="ARBA" id="ARBA00004651"/>
    </source>
</evidence>
<evidence type="ECO:0000256" key="5">
    <source>
        <dbReference type="ARBA" id="ARBA00022989"/>
    </source>
</evidence>
<feature type="transmembrane region" description="Helical" evidence="7">
    <location>
        <begin position="171"/>
        <end position="191"/>
    </location>
</feature>
<comment type="similarity">
    <text evidence="2">Belongs to the resistance-nodulation-cell division (RND) (TC 2.A.6) family. MmpL subfamily.</text>
</comment>